<dbReference type="InterPro" id="IPR012677">
    <property type="entry name" value="Nucleotide-bd_a/b_plait_sf"/>
</dbReference>
<name>A0A1H7ZJJ8_9FIRM</name>
<dbReference type="Pfam" id="PF01479">
    <property type="entry name" value="S4"/>
    <property type="match status" value="1"/>
</dbReference>
<dbReference type="Proteomes" id="UP000199158">
    <property type="component" value="Unassembled WGS sequence"/>
</dbReference>
<feature type="domain" description="RNA-binding S4" evidence="2">
    <location>
        <begin position="182"/>
        <end position="242"/>
    </location>
</feature>
<evidence type="ECO:0000256" key="1">
    <source>
        <dbReference type="PROSITE-ProRule" id="PRU00182"/>
    </source>
</evidence>
<evidence type="ECO:0000313" key="4">
    <source>
        <dbReference type="Proteomes" id="UP000199158"/>
    </source>
</evidence>
<dbReference type="SUPFAM" id="SSF55174">
    <property type="entry name" value="Alpha-L RNA-binding motif"/>
    <property type="match status" value="1"/>
</dbReference>
<dbReference type="Gene3D" id="3.30.70.330">
    <property type="match status" value="1"/>
</dbReference>
<dbReference type="InterPro" id="IPR002942">
    <property type="entry name" value="S4_RNA-bd"/>
</dbReference>
<dbReference type="Pfam" id="PF17774">
    <property type="entry name" value="YlmH_RBD"/>
    <property type="match status" value="1"/>
</dbReference>
<organism evidence="3 4">
    <name type="scientific">Hydrogenoanaerobacterium saccharovorans</name>
    <dbReference type="NCBI Taxonomy" id="474960"/>
    <lineage>
        <taxon>Bacteria</taxon>
        <taxon>Bacillati</taxon>
        <taxon>Bacillota</taxon>
        <taxon>Clostridia</taxon>
        <taxon>Eubacteriales</taxon>
        <taxon>Oscillospiraceae</taxon>
        <taxon>Hydrogenoanaerobacterium</taxon>
    </lineage>
</organism>
<evidence type="ECO:0000259" key="2">
    <source>
        <dbReference type="SMART" id="SM00363"/>
    </source>
</evidence>
<dbReference type="OrthoDB" id="9812787at2"/>
<dbReference type="InterPro" id="IPR036986">
    <property type="entry name" value="S4_RNA-bd_sf"/>
</dbReference>
<reference evidence="3 4" key="1">
    <citation type="submission" date="2016-10" db="EMBL/GenBank/DDBJ databases">
        <authorList>
            <person name="de Groot N.N."/>
        </authorList>
    </citation>
    <scope>NUCLEOTIDE SEQUENCE [LARGE SCALE GENOMIC DNA]</scope>
    <source>
        <strain evidence="3 4">CGMCC 1.5070</strain>
    </source>
</reference>
<keyword evidence="1" id="KW-0694">RNA-binding</keyword>
<dbReference type="SMART" id="SM00363">
    <property type="entry name" value="S4"/>
    <property type="match status" value="1"/>
</dbReference>
<accession>A0A1H7ZJJ8</accession>
<dbReference type="Gene3D" id="3.30.1370.160">
    <property type="match status" value="1"/>
</dbReference>
<dbReference type="Gene3D" id="3.10.290.10">
    <property type="entry name" value="RNA-binding S4 domain"/>
    <property type="match status" value="1"/>
</dbReference>
<dbReference type="InterPro" id="IPR040591">
    <property type="entry name" value="RqcP2_RBD"/>
</dbReference>
<keyword evidence="4" id="KW-1185">Reference proteome</keyword>
<dbReference type="CDD" id="cd00165">
    <property type="entry name" value="S4"/>
    <property type="match status" value="1"/>
</dbReference>
<dbReference type="GO" id="GO:0003723">
    <property type="term" value="F:RNA binding"/>
    <property type="evidence" value="ECO:0007669"/>
    <property type="project" value="UniProtKB-KW"/>
</dbReference>
<dbReference type="EMBL" id="FOCG01000001">
    <property type="protein sequence ID" value="SEM58453.1"/>
    <property type="molecule type" value="Genomic_DNA"/>
</dbReference>
<gene>
    <name evidence="3" type="ORF">SAMN05216180_0707</name>
</gene>
<evidence type="ECO:0000313" key="3">
    <source>
        <dbReference type="EMBL" id="SEM58453.1"/>
    </source>
</evidence>
<dbReference type="RefSeq" id="WP_092751690.1">
    <property type="nucleotide sequence ID" value="NZ_FOCG01000001.1"/>
</dbReference>
<dbReference type="AlphaFoldDB" id="A0A1H7ZJJ8"/>
<dbReference type="PROSITE" id="PS50889">
    <property type="entry name" value="S4"/>
    <property type="match status" value="1"/>
</dbReference>
<protein>
    <submittedName>
        <fullName evidence="3">RNA-binding protein YlmH, contains S4-like domain</fullName>
    </submittedName>
</protein>
<sequence length="258" mass="29214">MNLSNLSQQEKYFLAKVSDAFQAADTKSYVRMIGFLDERQQIMANTIALQQHRNNFILFGGYNNANRKILGIFPNYIDLTQEPNSLFDNIDSITFRYRSEDVLSHRDFLGALMNLNITRESIGDILVGKGITVLFVMHTVTQIILDELFKVGRVGVQLEVGMPDVLPLEEHFFEIKDTVSSLRLDCIVSTLTKLSREKSTNLIEQGLVTQNYECIQNNSHPVCEGDIISIRGYGKFIVAQSGAVTKKGRIHVLCKKYL</sequence>
<dbReference type="STRING" id="474960.SAMN05216180_0707"/>
<proteinExistence type="predicted"/>